<dbReference type="AlphaFoldDB" id="A0A7Z0RNU0"/>
<sequence>MNNNDLLSRIHDLEAVVNGLMIYIAAKEASVSLNTSDDKTKQFLAQNVIRPLAVREKMYEKGNGPLVLAADGYWDGLASERIPNLIRKLKNP</sequence>
<organism evidence="1 2">
    <name type="scientific">Rhizobium changzhiense</name>
    <dbReference type="NCBI Taxonomy" id="2692317"/>
    <lineage>
        <taxon>Bacteria</taxon>
        <taxon>Pseudomonadati</taxon>
        <taxon>Pseudomonadota</taxon>
        <taxon>Alphaproteobacteria</taxon>
        <taxon>Hyphomicrobiales</taxon>
        <taxon>Rhizobiaceae</taxon>
        <taxon>Rhizobium/Agrobacterium group</taxon>
        <taxon>Rhizobium</taxon>
    </lineage>
</organism>
<evidence type="ECO:0000313" key="1">
    <source>
        <dbReference type="EMBL" id="NZD62913.1"/>
    </source>
</evidence>
<gene>
    <name evidence="1" type="ORF">HX900_17555</name>
</gene>
<dbReference type="RefSeq" id="WP_180695269.1">
    <property type="nucleotide sequence ID" value="NZ_JACCPJ010000002.1"/>
</dbReference>
<protein>
    <submittedName>
        <fullName evidence="1">Uncharacterized protein</fullName>
    </submittedName>
</protein>
<dbReference type="EMBL" id="JACCPJ010000002">
    <property type="protein sequence ID" value="NZD62913.1"/>
    <property type="molecule type" value="Genomic_DNA"/>
</dbReference>
<evidence type="ECO:0000313" key="2">
    <source>
        <dbReference type="Proteomes" id="UP000532162"/>
    </source>
</evidence>
<name>A0A7Z0RNU0_9HYPH</name>
<reference evidence="1 2" key="1">
    <citation type="submission" date="2020-07" db="EMBL/GenBank/DDBJ databases">
        <authorList>
            <person name="Sun Q."/>
        </authorList>
    </citation>
    <scope>NUCLEOTIDE SEQUENCE [LARGE SCALE GENOMIC DNA]</scope>
    <source>
        <strain evidence="1 2">WYCCWR 11290</strain>
    </source>
</reference>
<dbReference type="Proteomes" id="UP000532162">
    <property type="component" value="Unassembled WGS sequence"/>
</dbReference>
<accession>A0A7Z0RNU0</accession>
<comment type="caution">
    <text evidence="1">The sequence shown here is derived from an EMBL/GenBank/DDBJ whole genome shotgun (WGS) entry which is preliminary data.</text>
</comment>
<proteinExistence type="predicted"/>